<feature type="compositionally biased region" description="Polar residues" evidence="3">
    <location>
        <begin position="116"/>
        <end position="126"/>
    </location>
</feature>
<organism evidence="5 6">
    <name type="scientific">Erythroxylum novogranatense</name>
    <dbReference type="NCBI Taxonomy" id="1862640"/>
    <lineage>
        <taxon>Eukaryota</taxon>
        <taxon>Viridiplantae</taxon>
        <taxon>Streptophyta</taxon>
        <taxon>Embryophyta</taxon>
        <taxon>Tracheophyta</taxon>
        <taxon>Spermatophyta</taxon>
        <taxon>Magnoliopsida</taxon>
        <taxon>eudicotyledons</taxon>
        <taxon>Gunneridae</taxon>
        <taxon>Pentapetalae</taxon>
        <taxon>rosids</taxon>
        <taxon>fabids</taxon>
        <taxon>Malpighiales</taxon>
        <taxon>Erythroxylaceae</taxon>
        <taxon>Erythroxylum</taxon>
    </lineage>
</organism>
<evidence type="ECO:0000256" key="1">
    <source>
        <dbReference type="ARBA" id="ARBA00008614"/>
    </source>
</evidence>
<dbReference type="GO" id="GO:2000022">
    <property type="term" value="P:regulation of jasmonic acid mediated signaling pathway"/>
    <property type="evidence" value="ECO:0007669"/>
    <property type="project" value="UniProtKB-UniRule"/>
</dbReference>
<comment type="similarity">
    <text evidence="1 2">Belongs to the TIFY/JAZ family.</text>
</comment>
<dbReference type="EMBL" id="JAIWQS010000011">
    <property type="protein sequence ID" value="KAJ8751643.1"/>
    <property type="molecule type" value="Genomic_DNA"/>
</dbReference>
<evidence type="ECO:0000259" key="4">
    <source>
        <dbReference type="PROSITE" id="PS51320"/>
    </source>
</evidence>
<keyword evidence="2" id="KW-1184">Jasmonic acid signaling pathway</keyword>
<evidence type="ECO:0000256" key="2">
    <source>
        <dbReference type="RuleBase" id="RU369065"/>
    </source>
</evidence>
<keyword evidence="2" id="KW-0539">Nucleus</keyword>
<dbReference type="GO" id="GO:0005634">
    <property type="term" value="C:nucleus"/>
    <property type="evidence" value="ECO:0007669"/>
    <property type="project" value="UniProtKB-SubCell"/>
</dbReference>
<keyword evidence="6" id="KW-1185">Reference proteome</keyword>
<dbReference type="InterPro" id="IPR040390">
    <property type="entry name" value="TIFY/JAZ"/>
</dbReference>
<comment type="caution">
    <text evidence="5">The sequence shown here is derived from an EMBL/GenBank/DDBJ whole genome shotgun (WGS) entry which is preliminary data.</text>
</comment>
<dbReference type="GO" id="GO:0031347">
    <property type="term" value="P:regulation of defense response"/>
    <property type="evidence" value="ECO:0007669"/>
    <property type="project" value="UniProtKB-UniRule"/>
</dbReference>
<sequence length="447" mass="47977">MAILIMAHQNKNSGNDVNFTTTQLHEQEVIKSAPFHDFLGMRACNDSPLLLPPKSADATPSASISVPSAGGRGPLSATSDLASERPVGNHLEGIPFYTPRSEISGPDINNRGVGSKQRNSDSTFMGSTRHGILQKGRDSLENLHVMKILKGGGVDRPRSSNDDELFHGVQPMRPTSTSLILQPSASNKLERPIPTCSALQYPSRGGQFVPFTHQGPANRFRDTNAGSSIISQLAADEGSRTGIKVSGTLTSINAGGGTSDKNSCAVLPSVSNPKSGTFIPDPESSTPSSRPGLASATRQMTIFYGGQAHVFDDVHPNKAHVIMALAGSNGGSWSTTYSPKLAARLNNNESHTIRSGCEAERAVNTAFQHEFCGIPSATGQNIQRFGSTDRSSMPTGENHLSTFCMLHFELETVQVMLSWHVVCRGSSWQHPNCYRDKKRSSGRRTPQ</sequence>
<comment type="function">
    <text evidence="2">Repressor of jasmonate responses.</text>
</comment>
<comment type="subcellular location">
    <subcellularLocation>
        <location evidence="2">Nucleus</location>
    </subcellularLocation>
</comment>
<dbReference type="SMART" id="SM00979">
    <property type="entry name" value="TIFY"/>
    <property type="match status" value="1"/>
</dbReference>
<evidence type="ECO:0000313" key="6">
    <source>
        <dbReference type="Proteomes" id="UP001159364"/>
    </source>
</evidence>
<reference evidence="5 6" key="1">
    <citation type="submission" date="2021-09" db="EMBL/GenBank/DDBJ databases">
        <title>Genomic insights and catalytic innovation underlie evolution of tropane alkaloids biosynthesis.</title>
        <authorList>
            <person name="Wang Y.-J."/>
            <person name="Tian T."/>
            <person name="Huang J.-P."/>
            <person name="Huang S.-X."/>
        </authorList>
    </citation>
    <scope>NUCLEOTIDE SEQUENCE [LARGE SCALE GENOMIC DNA]</scope>
    <source>
        <strain evidence="5">KIB-2018</strain>
        <tissue evidence="5">Leaf</tissue>
    </source>
</reference>
<proteinExistence type="inferred from homology"/>
<dbReference type="Proteomes" id="UP001159364">
    <property type="component" value="Linkage Group LG11"/>
</dbReference>
<evidence type="ECO:0000256" key="3">
    <source>
        <dbReference type="SAM" id="MobiDB-lite"/>
    </source>
</evidence>
<feature type="region of interest" description="Disordered" evidence="3">
    <location>
        <begin position="257"/>
        <end position="294"/>
    </location>
</feature>
<accession>A0AAV8SHU9</accession>
<feature type="region of interest" description="Disordered" evidence="3">
    <location>
        <begin position="51"/>
        <end position="128"/>
    </location>
</feature>
<dbReference type="AlphaFoldDB" id="A0AAV8SHU9"/>
<feature type="domain" description="Tify" evidence="4">
    <location>
        <begin position="293"/>
        <end position="328"/>
    </location>
</feature>
<evidence type="ECO:0000313" key="5">
    <source>
        <dbReference type="EMBL" id="KAJ8751643.1"/>
    </source>
</evidence>
<dbReference type="PANTHER" id="PTHR33077">
    <property type="entry name" value="PROTEIN TIFY 4A-RELATED-RELATED"/>
    <property type="match status" value="1"/>
</dbReference>
<dbReference type="PANTHER" id="PTHR33077:SF8">
    <property type="entry name" value="PROTEIN TIFY 8"/>
    <property type="match status" value="1"/>
</dbReference>
<dbReference type="PROSITE" id="PS51320">
    <property type="entry name" value="TIFY"/>
    <property type="match status" value="1"/>
</dbReference>
<dbReference type="InterPro" id="IPR010399">
    <property type="entry name" value="Tify_dom"/>
</dbReference>
<dbReference type="Pfam" id="PF06200">
    <property type="entry name" value="tify"/>
    <property type="match status" value="1"/>
</dbReference>
<comment type="domain">
    <text evidence="2">The jas domain is required for interaction with COI1.</text>
</comment>
<gene>
    <name evidence="5" type="ORF">K2173_025800</name>
</gene>
<protein>
    <recommendedName>
        <fullName evidence="2">Protein TIFY</fullName>
    </recommendedName>
    <alternativeName>
        <fullName evidence="2">Jasmonate ZIM domain-containing protein</fullName>
    </alternativeName>
</protein>
<dbReference type="GO" id="GO:0009611">
    <property type="term" value="P:response to wounding"/>
    <property type="evidence" value="ECO:0007669"/>
    <property type="project" value="UniProtKB-UniRule"/>
</dbReference>
<name>A0AAV8SHU9_9ROSI</name>